<evidence type="ECO:0000256" key="3">
    <source>
        <dbReference type="ARBA" id="ARBA00007630"/>
    </source>
</evidence>
<dbReference type="Gene3D" id="3.40.1280.10">
    <property type="match status" value="1"/>
</dbReference>
<evidence type="ECO:0000259" key="18">
    <source>
        <dbReference type="Pfam" id="PF01746"/>
    </source>
</evidence>
<dbReference type="InterPro" id="IPR029026">
    <property type="entry name" value="tRNA_m1G_MTases_N"/>
</dbReference>
<dbReference type="GO" id="GO:0052906">
    <property type="term" value="F:tRNA (guanine(37)-N1)-methyltransferase activity"/>
    <property type="evidence" value="ECO:0007669"/>
    <property type="project" value="UniProtKB-UniRule"/>
</dbReference>
<evidence type="ECO:0000256" key="5">
    <source>
        <dbReference type="ARBA" id="ARBA00012807"/>
    </source>
</evidence>
<keyword evidence="7 15" id="KW-0963">Cytoplasm</keyword>
<protein>
    <recommendedName>
        <fullName evidence="6 15">tRNA (guanine-N(1)-)-methyltransferase</fullName>
        <ecNumber evidence="5 15">2.1.1.228</ecNumber>
    </recommendedName>
    <alternativeName>
        <fullName evidence="12 15">M1G-methyltransferase</fullName>
    </alternativeName>
    <alternativeName>
        <fullName evidence="13 15">tRNA [GM37] methyltransferase</fullName>
    </alternativeName>
</protein>
<dbReference type="InterPro" id="IPR023148">
    <property type="entry name" value="tRNA_m1G_MeTrfase_C_sf"/>
</dbReference>
<dbReference type="GO" id="GO:0005829">
    <property type="term" value="C:cytosol"/>
    <property type="evidence" value="ECO:0007669"/>
    <property type="project" value="TreeGrafter"/>
</dbReference>
<accession>A0A926I330</accession>
<feature type="domain" description="tRNA methyltransferase TRMD/TRM10-type" evidence="18">
    <location>
        <begin position="1"/>
        <end position="225"/>
    </location>
</feature>
<evidence type="ECO:0000256" key="14">
    <source>
        <dbReference type="ARBA" id="ARBA00047783"/>
    </source>
</evidence>
<dbReference type="RefSeq" id="WP_177719610.1">
    <property type="nucleotide sequence ID" value="NZ_JACRSQ010000036.1"/>
</dbReference>
<evidence type="ECO:0000256" key="12">
    <source>
        <dbReference type="ARBA" id="ARBA00029736"/>
    </source>
</evidence>
<comment type="caution">
    <text evidence="19">The sequence shown here is derived from an EMBL/GenBank/DDBJ whole genome shotgun (WGS) entry which is preliminary data.</text>
</comment>
<dbReference type="Proteomes" id="UP000657006">
    <property type="component" value="Unassembled WGS sequence"/>
</dbReference>
<evidence type="ECO:0000256" key="8">
    <source>
        <dbReference type="ARBA" id="ARBA00022603"/>
    </source>
</evidence>
<evidence type="ECO:0000256" key="9">
    <source>
        <dbReference type="ARBA" id="ARBA00022679"/>
    </source>
</evidence>
<dbReference type="InterPro" id="IPR029028">
    <property type="entry name" value="Alpha/beta_knot_MTases"/>
</dbReference>
<evidence type="ECO:0000256" key="7">
    <source>
        <dbReference type="ARBA" id="ARBA00022490"/>
    </source>
</evidence>
<dbReference type="EMBL" id="JACRSQ010000036">
    <property type="protein sequence ID" value="MBC8544925.1"/>
    <property type="molecule type" value="Genomic_DNA"/>
</dbReference>
<dbReference type="PANTHER" id="PTHR46417:SF1">
    <property type="entry name" value="TRNA (GUANINE-N(1)-)-METHYLTRANSFERASE"/>
    <property type="match status" value="1"/>
</dbReference>
<feature type="binding site" evidence="15 16">
    <location>
        <begin position="133"/>
        <end position="138"/>
    </location>
    <ligand>
        <name>S-adenosyl-L-methionine</name>
        <dbReference type="ChEBI" id="CHEBI:59789"/>
    </ligand>
</feature>
<keyword evidence="8 15" id="KW-0489">Methyltransferase</keyword>
<dbReference type="Pfam" id="PF01746">
    <property type="entry name" value="tRNA_m1G_MT"/>
    <property type="match status" value="1"/>
</dbReference>
<comment type="catalytic activity">
    <reaction evidence="14 15 17">
        <text>guanosine(37) in tRNA + S-adenosyl-L-methionine = N(1)-methylguanosine(37) in tRNA + S-adenosyl-L-homocysteine + H(+)</text>
        <dbReference type="Rhea" id="RHEA:36899"/>
        <dbReference type="Rhea" id="RHEA-COMP:10145"/>
        <dbReference type="Rhea" id="RHEA-COMP:10147"/>
        <dbReference type="ChEBI" id="CHEBI:15378"/>
        <dbReference type="ChEBI" id="CHEBI:57856"/>
        <dbReference type="ChEBI" id="CHEBI:59789"/>
        <dbReference type="ChEBI" id="CHEBI:73542"/>
        <dbReference type="ChEBI" id="CHEBI:74269"/>
        <dbReference type="EC" id="2.1.1.228"/>
    </reaction>
</comment>
<comment type="subunit">
    <text evidence="4 15 17">Homodimer.</text>
</comment>
<dbReference type="FunFam" id="1.10.1270.20:FF:000001">
    <property type="entry name" value="tRNA (guanine-N(1)-)-methyltransferase"/>
    <property type="match status" value="1"/>
</dbReference>
<comment type="similarity">
    <text evidence="3 15 17">Belongs to the RNA methyltransferase TrmD family.</text>
</comment>
<evidence type="ECO:0000256" key="13">
    <source>
        <dbReference type="ARBA" id="ARBA00033392"/>
    </source>
</evidence>
<evidence type="ECO:0000256" key="6">
    <source>
        <dbReference type="ARBA" id="ARBA00014679"/>
    </source>
</evidence>
<dbReference type="InterPro" id="IPR016009">
    <property type="entry name" value="tRNA_MeTrfase_TRMD/TRM10"/>
</dbReference>
<evidence type="ECO:0000313" key="20">
    <source>
        <dbReference type="Proteomes" id="UP000657006"/>
    </source>
</evidence>
<evidence type="ECO:0000256" key="1">
    <source>
        <dbReference type="ARBA" id="ARBA00002634"/>
    </source>
</evidence>
<dbReference type="EC" id="2.1.1.228" evidence="5 15"/>
<dbReference type="CDD" id="cd18080">
    <property type="entry name" value="TrmD-like"/>
    <property type="match status" value="1"/>
</dbReference>
<comment type="function">
    <text evidence="1 15 17">Specifically methylates guanosine-37 in various tRNAs.</text>
</comment>
<dbReference type="HAMAP" id="MF_00605">
    <property type="entry name" value="TrmD"/>
    <property type="match status" value="1"/>
</dbReference>
<dbReference type="AlphaFoldDB" id="A0A926I330"/>
<dbReference type="PIRSF" id="PIRSF000386">
    <property type="entry name" value="tRNA_mtase"/>
    <property type="match status" value="1"/>
</dbReference>
<evidence type="ECO:0000256" key="15">
    <source>
        <dbReference type="HAMAP-Rule" id="MF_00605"/>
    </source>
</evidence>
<dbReference type="PANTHER" id="PTHR46417">
    <property type="entry name" value="TRNA (GUANINE-N(1)-)-METHYLTRANSFERASE"/>
    <property type="match status" value="1"/>
</dbReference>
<dbReference type="SUPFAM" id="SSF75217">
    <property type="entry name" value="alpha/beta knot"/>
    <property type="match status" value="1"/>
</dbReference>
<sequence>MRFCVLTLFPEMIRNAVSYSVLGRAAAAGIISVEAVDIREYSRDKHKHVDDYPFGGGAGMVMQPQPIYDAYEDARRGFAKPPKVVYLSPQGRVLNQEIARELAQEEGIILLCGHYEGVDQRVLDEIVTDEISIGDFVLTGGELPALVLIDAVARMVDGVLGNESSAGEESFSGMFLEYPQYTRPREYHGMPVPEILMSGHHANIAKWRLTQSIAATIQKRPDLIEPERMTEEERRIYEKIQQEGEEPRVKSVEP</sequence>
<comment type="subcellular location">
    <subcellularLocation>
        <location evidence="2 15 17">Cytoplasm</location>
    </subcellularLocation>
</comment>
<evidence type="ECO:0000256" key="2">
    <source>
        <dbReference type="ARBA" id="ARBA00004496"/>
    </source>
</evidence>
<evidence type="ECO:0000256" key="17">
    <source>
        <dbReference type="RuleBase" id="RU003464"/>
    </source>
</evidence>
<keyword evidence="20" id="KW-1185">Reference proteome</keyword>
<proteinExistence type="inferred from homology"/>
<keyword evidence="11 15" id="KW-0819">tRNA processing</keyword>
<dbReference type="NCBIfam" id="NF000648">
    <property type="entry name" value="PRK00026.1"/>
    <property type="match status" value="1"/>
</dbReference>
<keyword evidence="9 15" id="KW-0808">Transferase</keyword>
<dbReference type="NCBIfam" id="TIGR00088">
    <property type="entry name" value="trmD"/>
    <property type="match status" value="1"/>
</dbReference>
<organism evidence="19 20">
    <name type="scientific">Bianquea renquensis</name>
    <dbReference type="NCBI Taxonomy" id="2763661"/>
    <lineage>
        <taxon>Bacteria</taxon>
        <taxon>Bacillati</taxon>
        <taxon>Bacillota</taxon>
        <taxon>Clostridia</taxon>
        <taxon>Eubacteriales</taxon>
        <taxon>Bianqueaceae</taxon>
        <taxon>Bianquea</taxon>
    </lineage>
</organism>
<evidence type="ECO:0000256" key="11">
    <source>
        <dbReference type="ARBA" id="ARBA00022694"/>
    </source>
</evidence>
<dbReference type="GO" id="GO:0002939">
    <property type="term" value="P:tRNA N1-guanine methylation"/>
    <property type="evidence" value="ECO:0007669"/>
    <property type="project" value="TreeGrafter"/>
</dbReference>
<dbReference type="Gene3D" id="1.10.1270.20">
    <property type="entry name" value="tRNA(m1g37)methyltransferase, domain 2"/>
    <property type="match status" value="1"/>
</dbReference>
<reference evidence="19" key="1">
    <citation type="submission" date="2020-08" db="EMBL/GenBank/DDBJ databases">
        <title>Genome public.</title>
        <authorList>
            <person name="Liu C."/>
            <person name="Sun Q."/>
        </authorList>
    </citation>
    <scope>NUCLEOTIDE SEQUENCE</scope>
    <source>
        <strain evidence="19">NSJ-32</strain>
    </source>
</reference>
<keyword evidence="10 15" id="KW-0949">S-adenosyl-L-methionine</keyword>
<gene>
    <name evidence="15 19" type="primary">trmD</name>
    <name evidence="19" type="ORF">H8730_15375</name>
</gene>
<evidence type="ECO:0000256" key="16">
    <source>
        <dbReference type="PIRSR" id="PIRSR000386-1"/>
    </source>
</evidence>
<name>A0A926I330_9FIRM</name>
<evidence type="ECO:0000256" key="4">
    <source>
        <dbReference type="ARBA" id="ARBA00011738"/>
    </source>
</evidence>
<evidence type="ECO:0000313" key="19">
    <source>
        <dbReference type="EMBL" id="MBC8544925.1"/>
    </source>
</evidence>
<dbReference type="FunFam" id="3.40.1280.10:FF:000001">
    <property type="entry name" value="tRNA (guanine-N(1)-)-methyltransferase"/>
    <property type="match status" value="1"/>
</dbReference>
<feature type="binding site" evidence="15 16">
    <location>
        <position position="113"/>
    </location>
    <ligand>
        <name>S-adenosyl-L-methionine</name>
        <dbReference type="ChEBI" id="CHEBI:59789"/>
    </ligand>
</feature>
<evidence type="ECO:0000256" key="10">
    <source>
        <dbReference type="ARBA" id="ARBA00022691"/>
    </source>
</evidence>
<dbReference type="InterPro" id="IPR002649">
    <property type="entry name" value="tRNA_m1G_MeTrfase_TrmD"/>
</dbReference>